<accession>A0ABS2NYP4</accession>
<dbReference type="RefSeq" id="WP_239582771.1">
    <property type="nucleotide sequence ID" value="NZ_JAFBED010000003.1"/>
</dbReference>
<protein>
    <submittedName>
        <fullName evidence="1">Uncharacterized protein YegL</fullName>
    </submittedName>
</protein>
<dbReference type="Proteomes" id="UP000737402">
    <property type="component" value="Unassembled WGS sequence"/>
</dbReference>
<name>A0ABS2NYP4_9BACI</name>
<dbReference type="SUPFAM" id="SSF53300">
    <property type="entry name" value="vWA-like"/>
    <property type="match status" value="1"/>
</dbReference>
<dbReference type="EMBL" id="JAFBED010000003">
    <property type="protein sequence ID" value="MBM7619628.1"/>
    <property type="molecule type" value="Genomic_DNA"/>
</dbReference>
<organism evidence="1 2">
    <name type="scientific">Sutcliffiella tianshenii</name>
    <dbReference type="NCBI Taxonomy" id="1463404"/>
    <lineage>
        <taxon>Bacteria</taxon>
        <taxon>Bacillati</taxon>
        <taxon>Bacillota</taxon>
        <taxon>Bacilli</taxon>
        <taxon>Bacillales</taxon>
        <taxon>Bacillaceae</taxon>
        <taxon>Sutcliffiella</taxon>
    </lineage>
</organism>
<dbReference type="Gene3D" id="3.40.50.410">
    <property type="entry name" value="von Willebrand factor, type A domain"/>
    <property type="match status" value="1"/>
</dbReference>
<sequence>MMKNNLTEIIFLLDRSGSMSCLEQDTIGGFNTFIKKQCEHEGDTLLTTVLFDSQYEILWNGVDAKSVTLKDKDYFVRGSTALLDAIGKTILDVGHRLANTKAEDRPNNVIFVITTDGEENSSREFTIAKVRDLIHHQQEKYSWEFIFMGANIDSEREAGNLGISKEMAYNFEATETGMAVMYDAVCEMVSEKRGK</sequence>
<proteinExistence type="predicted"/>
<dbReference type="InterPro" id="IPR036465">
    <property type="entry name" value="vWFA_dom_sf"/>
</dbReference>
<comment type="caution">
    <text evidence="1">The sequence shown here is derived from an EMBL/GenBank/DDBJ whole genome shotgun (WGS) entry which is preliminary data.</text>
</comment>
<gene>
    <name evidence="1" type="ORF">JOC95_001480</name>
</gene>
<reference evidence="1 2" key="1">
    <citation type="submission" date="2021-01" db="EMBL/GenBank/DDBJ databases">
        <title>Genomic Encyclopedia of Type Strains, Phase IV (KMG-IV): sequencing the most valuable type-strain genomes for metagenomic binning, comparative biology and taxonomic classification.</title>
        <authorList>
            <person name="Goeker M."/>
        </authorList>
    </citation>
    <scope>NUCLEOTIDE SEQUENCE [LARGE SCALE GENOMIC DNA]</scope>
    <source>
        <strain evidence="1 2">DSM 25879</strain>
    </source>
</reference>
<evidence type="ECO:0000313" key="1">
    <source>
        <dbReference type="EMBL" id="MBM7619628.1"/>
    </source>
</evidence>
<keyword evidence="2" id="KW-1185">Reference proteome</keyword>
<evidence type="ECO:0000313" key="2">
    <source>
        <dbReference type="Proteomes" id="UP000737402"/>
    </source>
</evidence>